<dbReference type="SMART" id="SM00320">
    <property type="entry name" value="WD40"/>
    <property type="match status" value="3"/>
</dbReference>
<dbReference type="GO" id="GO:0000347">
    <property type="term" value="C:THO complex"/>
    <property type="evidence" value="ECO:0007669"/>
    <property type="project" value="TreeGrafter"/>
</dbReference>
<feature type="repeat" description="WD" evidence="4">
    <location>
        <begin position="174"/>
        <end position="215"/>
    </location>
</feature>
<dbReference type="PROSITE" id="PS00678">
    <property type="entry name" value="WD_REPEATS_1"/>
    <property type="match status" value="1"/>
</dbReference>
<reference evidence="5 6" key="1">
    <citation type="journal article" date="2018" name="Nat. Ecol. Evol.">
        <title>Genomic signatures of mitonuclear coevolution across populations of Tigriopus californicus.</title>
        <authorList>
            <person name="Barreto F.S."/>
            <person name="Watson E.T."/>
            <person name="Lima T.G."/>
            <person name="Willett C.S."/>
            <person name="Edmands S."/>
            <person name="Li W."/>
            <person name="Burton R.S."/>
        </authorList>
    </citation>
    <scope>NUCLEOTIDE SEQUENCE [LARGE SCALE GENOMIC DNA]</scope>
    <source>
        <strain evidence="5 6">San Diego</strain>
    </source>
</reference>
<dbReference type="STRING" id="6832.A0A553NF48"/>
<evidence type="ECO:0000256" key="4">
    <source>
        <dbReference type="PROSITE-ProRule" id="PRU00221"/>
    </source>
</evidence>
<gene>
    <name evidence="5" type="ORF">TCAL_00330</name>
</gene>
<evidence type="ECO:0000313" key="6">
    <source>
        <dbReference type="Proteomes" id="UP000318571"/>
    </source>
</evidence>
<evidence type="ECO:0000256" key="2">
    <source>
        <dbReference type="ARBA" id="ARBA00022574"/>
    </source>
</evidence>
<dbReference type="GO" id="GO:0006406">
    <property type="term" value="P:mRNA export from nucleus"/>
    <property type="evidence" value="ECO:0007669"/>
    <property type="project" value="TreeGrafter"/>
</dbReference>
<dbReference type="InterPro" id="IPR019775">
    <property type="entry name" value="WD40_repeat_CS"/>
</dbReference>
<comment type="similarity">
    <text evidence="1">Belongs to the WD repeat THOC6 family.</text>
</comment>
<keyword evidence="3" id="KW-0677">Repeat</keyword>
<keyword evidence="2 4" id="KW-0853">WD repeat</keyword>
<dbReference type="InterPro" id="IPR015943">
    <property type="entry name" value="WD40/YVTN_repeat-like_dom_sf"/>
</dbReference>
<dbReference type="InterPro" id="IPR042626">
    <property type="entry name" value="THOC6"/>
</dbReference>
<evidence type="ECO:0000313" key="5">
    <source>
        <dbReference type="EMBL" id="TRY64060.1"/>
    </source>
</evidence>
<dbReference type="PANTHER" id="PTHR44411">
    <property type="entry name" value="THO COMPLEX SUBUNIT 6 HOMOLOG"/>
    <property type="match status" value="1"/>
</dbReference>
<protein>
    <submittedName>
        <fullName evidence="5">Uncharacterized protein</fullName>
    </submittedName>
</protein>
<dbReference type="OMA" id="FTEDWLL"/>
<dbReference type="PROSITE" id="PS50294">
    <property type="entry name" value="WD_REPEATS_REGION"/>
    <property type="match status" value="1"/>
</dbReference>
<dbReference type="GO" id="GO:0000346">
    <property type="term" value="C:transcription export complex"/>
    <property type="evidence" value="ECO:0007669"/>
    <property type="project" value="TreeGrafter"/>
</dbReference>
<dbReference type="Gene3D" id="2.130.10.10">
    <property type="entry name" value="YVTN repeat-like/Quinoprotein amine dehydrogenase"/>
    <property type="match status" value="1"/>
</dbReference>
<dbReference type="InterPro" id="IPR036322">
    <property type="entry name" value="WD40_repeat_dom_sf"/>
</dbReference>
<evidence type="ECO:0000256" key="1">
    <source>
        <dbReference type="ARBA" id="ARBA00009728"/>
    </source>
</evidence>
<dbReference type="OrthoDB" id="273067at2759"/>
<accession>A0A553NF48</accession>
<dbReference type="InterPro" id="IPR001680">
    <property type="entry name" value="WD40_rpt"/>
</dbReference>
<evidence type="ECO:0000256" key="3">
    <source>
        <dbReference type="ARBA" id="ARBA00022737"/>
    </source>
</evidence>
<organism evidence="5 6">
    <name type="scientific">Tigriopus californicus</name>
    <name type="common">Marine copepod</name>
    <dbReference type="NCBI Taxonomy" id="6832"/>
    <lineage>
        <taxon>Eukaryota</taxon>
        <taxon>Metazoa</taxon>
        <taxon>Ecdysozoa</taxon>
        <taxon>Arthropoda</taxon>
        <taxon>Crustacea</taxon>
        <taxon>Multicrustacea</taxon>
        <taxon>Hexanauplia</taxon>
        <taxon>Copepoda</taxon>
        <taxon>Harpacticoida</taxon>
        <taxon>Harpacticidae</taxon>
        <taxon>Tigriopus</taxon>
    </lineage>
</organism>
<dbReference type="Pfam" id="PF00400">
    <property type="entry name" value="WD40"/>
    <property type="match status" value="1"/>
</dbReference>
<dbReference type="SUPFAM" id="SSF50978">
    <property type="entry name" value="WD40 repeat-like"/>
    <property type="match status" value="1"/>
</dbReference>
<dbReference type="EMBL" id="VCGU01000458">
    <property type="protein sequence ID" value="TRY64060.1"/>
    <property type="molecule type" value="Genomic_DNA"/>
</dbReference>
<dbReference type="PROSITE" id="PS50082">
    <property type="entry name" value="WD_REPEATS_2"/>
    <property type="match status" value="1"/>
</dbReference>
<comment type="caution">
    <text evidence="5">The sequence shown here is derived from an EMBL/GenBank/DDBJ whole genome shotgun (WGS) entry which is preliminary data.</text>
</comment>
<proteinExistence type="inferred from homology"/>
<dbReference type="PANTHER" id="PTHR44411:SF1">
    <property type="entry name" value="THO COMPLEX SUBUNIT 6 HOMOLOG"/>
    <property type="match status" value="1"/>
</dbReference>
<name>A0A553NF48_TIGCA</name>
<keyword evidence="6" id="KW-1185">Reference proteome</keyword>
<dbReference type="Proteomes" id="UP000318571">
    <property type="component" value="Chromosome 10"/>
</dbReference>
<dbReference type="AlphaFoldDB" id="A0A553NF48"/>
<sequence>MSPALSSVEMVAEYTSLFAQCFSPDGQLLAVGNHLGKIVIYSLEQIVQRSRGEVVTDETPTQAAQLSSTSSYFCQFWAKETKKPILSLISNPDHLIIGTQGEISGWTWAGIRKKSPKQAWSLPLPRQPGTAIETDANYLALNSSPQTAGHLIVAGGDHHVHVYDLETRLSVMDLRGHSNYVHSVSHCPQSNMIASASEDGSVRLWDVRRKNSNTSTLVPSDKEPLCRPSLGKWMGAVSLNSDWLACGGGPRAAVWHLRTMSPNEALPPDENGVHEIKIQGDRVLIGGQMNMLYQANLSGEVQSVVPVSSSCIYSIICQEAPIRILTCSGSSSKIDVCAPNFSYKDQTIAFPI</sequence>